<reference evidence="3 4" key="2">
    <citation type="journal article" date="2016" name="Genome Announc.">
        <title>Draft Genome Sequence of Erythromycin- and Oxytetracycline-Sensitive Nocardia seriolae Strain U-1 (NBRC 110359).</title>
        <authorList>
            <person name="Imajoh M."/>
            <person name="Sukeda M."/>
            <person name="Shimizu M."/>
            <person name="Yamane J."/>
            <person name="Ohnishi K."/>
            <person name="Oshima S."/>
        </authorList>
    </citation>
    <scope>NUCLEOTIDE SEQUENCE [LARGE SCALE GENOMIC DNA]</scope>
    <source>
        <strain evidence="3 4">U-1</strain>
    </source>
</reference>
<feature type="transmembrane region" description="Helical" evidence="1">
    <location>
        <begin position="154"/>
        <end position="172"/>
    </location>
</feature>
<dbReference type="Pfam" id="PF14023">
    <property type="entry name" value="Bestrophin-like"/>
    <property type="match status" value="1"/>
</dbReference>
<keyword evidence="4" id="KW-1185">Reference proteome</keyword>
<dbReference type="Proteomes" id="UP000180166">
    <property type="component" value="Chromosome"/>
</dbReference>
<evidence type="ECO:0008006" key="6">
    <source>
        <dbReference type="Google" id="ProtNLM"/>
    </source>
</evidence>
<sequence length="211" mass="22934">MAFVVVILWQQYDTSHAHTASEGKALVSVYETVNDMPEPARGQIQGLVEDYTKQVVGQEWEVMDEQRRLSPATLATLDDLREAVAAAPATSAEDTATQDKAMTGVDAIVEARYDRGLDAGYRLPVFLYVALWFATIMLLLGTVFSGILVTKRSILMTGLFGLVIGAVIVAVYQLDRPFSGGNHVAKDAYQLALARFEHLTSPSPATSASPR</sequence>
<evidence type="ECO:0000256" key="1">
    <source>
        <dbReference type="SAM" id="Phobius"/>
    </source>
</evidence>
<organism evidence="3 4">
    <name type="scientific">Nocardia seriolae</name>
    <dbReference type="NCBI Taxonomy" id="37332"/>
    <lineage>
        <taxon>Bacteria</taxon>
        <taxon>Bacillati</taxon>
        <taxon>Actinomycetota</taxon>
        <taxon>Actinomycetes</taxon>
        <taxon>Mycobacteriales</taxon>
        <taxon>Nocardiaceae</taxon>
        <taxon>Nocardia</taxon>
    </lineage>
</organism>
<dbReference type="GeneID" id="93373887"/>
<dbReference type="InterPro" id="IPR025333">
    <property type="entry name" value="DUF4239"/>
</dbReference>
<gene>
    <name evidence="2" type="ORF">NS506_03258</name>
    <name evidence="3" type="ORF">NSK11_contig00037-0024</name>
</gene>
<evidence type="ECO:0000313" key="5">
    <source>
        <dbReference type="Proteomes" id="UP000180166"/>
    </source>
</evidence>
<feature type="transmembrane region" description="Helical" evidence="1">
    <location>
        <begin position="125"/>
        <end position="148"/>
    </location>
</feature>
<reference evidence="4" key="1">
    <citation type="submission" date="2015-07" db="EMBL/GenBank/DDBJ databases">
        <title>Nocardia seriolae U-1 whole genome shotgun sequence.</title>
        <authorList>
            <person name="Imajoh M."/>
            <person name="Fukumoto Y."/>
            <person name="Sukeda M."/>
            <person name="Yamane J."/>
            <person name="Yamasaki K."/>
            <person name="Shimizu M."/>
            <person name="Ohnishi K."/>
            <person name="Oshima S."/>
        </authorList>
    </citation>
    <scope>NUCLEOTIDE SEQUENCE [LARGE SCALE GENOMIC DNA]</scope>
    <source>
        <strain evidence="4">U-1</strain>
    </source>
</reference>
<protein>
    <recommendedName>
        <fullName evidence="6">DUF4239 domain-containing protein</fullName>
    </recommendedName>
</protein>
<evidence type="ECO:0000313" key="2">
    <source>
        <dbReference type="EMBL" id="APA97311.1"/>
    </source>
</evidence>
<dbReference type="AlphaFoldDB" id="A0ABC9YTG6"/>
<evidence type="ECO:0000313" key="3">
    <source>
        <dbReference type="EMBL" id="GAP28503.1"/>
    </source>
</evidence>
<keyword evidence="1" id="KW-1133">Transmembrane helix</keyword>
<proteinExistence type="predicted"/>
<dbReference type="EMBL" id="BBYQ01000037">
    <property type="protein sequence ID" value="GAP28503.1"/>
    <property type="molecule type" value="Genomic_DNA"/>
</dbReference>
<evidence type="ECO:0000313" key="4">
    <source>
        <dbReference type="Proteomes" id="UP000037179"/>
    </source>
</evidence>
<dbReference type="EMBL" id="CP017839">
    <property type="protein sequence ID" value="APA97311.1"/>
    <property type="molecule type" value="Genomic_DNA"/>
</dbReference>
<name>A0ABC9YTG6_9NOCA</name>
<dbReference type="Proteomes" id="UP000037179">
    <property type="component" value="Unassembled WGS sequence"/>
</dbReference>
<dbReference type="RefSeq" id="WP_071812002.1">
    <property type="nucleotide sequence ID" value="NZ_AP017900.1"/>
</dbReference>
<reference evidence="2 5" key="3">
    <citation type="submission" date="2016-10" db="EMBL/GenBank/DDBJ databases">
        <title>Genome sequence of Nocardia seriolae strain EM150506, isolated from Anguila japonica.</title>
        <authorList>
            <person name="Han H.-J."/>
        </authorList>
    </citation>
    <scope>NUCLEOTIDE SEQUENCE [LARGE SCALE GENOMIC DNA]</scope>
    <source>
        <strain evidence="2 5">EM150506</strain>
    </source>
</reference>
<accession>A0ABC9YTG6</accession>
<dbReference type="KEGG" id="nsr:NS506_03258"/>
<keyword evidence="1" id="KW-0472">Membrane</keyword>
<keyword evidence="1" id="KW-0812">Transmembrane</keyword>